<feature type="domain" description="YCII-related" evidence="2">
    <location>
        <begin position="175"/>
        <end position="233"/>
    </location>
</feature>
<keyword evidence="4" id="KW-1185">Reference proteome</keyword>
<reference evidence="3 4" key="1">
    <citation type="submission" date="2016-10" db="EMBL/GenBank/DDBJ databases">
        <authorList>
            <person name="de Groot N.N."/>
        </authorList>
    </citation>
    <scope>NUCLEOTIDE SEQUENCE [LARGE SCALE GENOMIC DNA]</scope>
    <source>
        <strain evidence="3 4">DSM 44892</strain>
    </source>
</reference>
<evidence type="ECO:0000256" key="1">
    <source>
        <dbReference type="ARBA" id="ARBA00007689"/>
    </source>
</evidence>
<protein>
    <submittedName>
        <fullName evidence="3">Uncharacterized conserved protein</fullName>
    </submittedName>
</protein>
<dbReference type="RefSeq" id="WP_072740040.1">
    <property type="nucleotide sequence ID" value="NZ_CP048813.1"/>
</dbReference>
<dbReference type="InterPro" id="IPR011008">
    <property type="entry name" value="Dimeric_a/b-barrel"/>
</dbReference>
<sequence length="236" mass="25174">MNYLALLMGEEEGPEWVPGTPEFEASVARHEAFWEQSQSAIVGGGALHPTSEAVTIRNDGHGRLVTDGPFAELAEVIGGFYVLEADDLDSVLELVRAIPDTASGHTEVWPLAEWSPASDTSGLWLALIREPAADATPPGTAEWERGAAEHREFGEWAGDAIRGGGAVYPPRAATTASVRDGELLLSDGPYTESVEVANGLYVLRAPDRDTAVSLASRIPLGERGCVELRRIVDETG</sequence>
<evidence type="ECO:0000259" key="2">
    <source>
        <dbReference type="Pfam" id="PF03795"/>
    </source>
</evidence>
<accession>A0A1G8S1F1</accession>
<organism evidence="3 4">
    <name type="scientific">Rhodococcus triatomae</name>
    <dbReference type="NCBI Taxonomy" id="300028"/>
    <lineage>
        <taxon>Bacteria</taxon>
        <taxon>Bacillati</taxon>
        <taxon>Actinomycetota</taxon>
        <taxon>Actinomycetes</taxon>
        <taxon>Mycobacteriales</taxon>
        <taxon>Nocardiaceae</taxon>
        <taxon>Rhodococcus</taxon>
    </lineage>
</organism>
<evidence type="ECO:0000313" key="4">
    <source>
        <dbReference type="Proteomes" id="UP000183263"/>
    </source>
</evidence>
<gene>
    <name evidence="3" type="ORF">SAMN05444695_11961</name>
</gene>
<dbReference type="Gene3D" id="3.30.70.1060">
    <property type="entry name" value="Dimeric alpha+beta barrel"/>
    <property type="match status" value="2"/>
</dbReference>
<dbReference type="Pfam" id="PF03795">
    <property type="entry name" value="YCII"/>
    <property type="match status" value="2"/>
</dbReference>
<feature type="domain" description="YCII-related" evidence="2">
    <location>
        <begin position="46"/>
        <end position="115"/>
    </location>
</feature>
<dbReference type="PANTHER" id="PTHR35174">
    <property type="entry name" value="BLL7171 PROTEIN-RELATED"/>
    <property type="match status" value="1"/>
</dbReference>
<dbReference type="SUPFAM" id="SSF54909">
    <property type="entry name" value="Dimeric alpha+beta barrel"/>
    <property type="match status" value="2"/>
</dbReference>
<name>A0A1G8S1F1_9NOCA</name>
<dbReference type="Proteomes" id="UP000183263">
    <property type="component" value="Unassembled WGS sequence"/>
</dbReference>
<dbReference type="EMBL" id="FNDN01000019">
    <property type="protein sequence ID" value="SDJ23033.1"/>
    <property type="molecule type" value="Genomic_DNA"/>
</dbReference>
<dbReference type="AlphaFoldDB" id="A0A1G8S1F1"/>
<dbReference type="PANTHER" id="PTHR35174:SF3">
    <property type="entry name" value="BLL7171 PROTEIN"/>
    <property type="match status" value="1"/>
</dbReference>
<proteinExistence type="inferred from homology"/>
<dbReference type="OrthoDB" id="668782at2"/>
<evidence type="ECO:0000313" key="3">
    <source>
        <dbReference type="EMBL" id="SDJ23033.1"/>
    </source>
</evidence>
<dbReference type="InterPro" id="IPR005545">
    <property type="entry name" value="YCII"/>
</dbReference>
<comment type="similarity">
    <text evidence="1">Belongs to the YciI family.</text>
</comment>